<dbReference type="InterPro" id="IPR007527">
    <property type="entry name" value="Znf_SWIM"/>
</dbReference>
<accession>A0A7W9SV46</accession>
<dbReference type="Gene3D" id="3.40.50.10190">
    <property type="entry name" value="BRCT domain"/>
    <property type="match status" value="1"/>
</dbReference>
<feature type="domain" description="SWIM-type" evidence="3">
    <location>
        <begin position="518"/>
        <end position="561"/>
    </location>
</feature>
<protein>
    <recommendedName>
        <fullName evidence="6">SWIM-type domain-containing protein</fullName>
    </recommendedName>
</protein>
<dbReference type="PROSITE" id="PS50966">
    <property type="entry name" value="ZF_SWIM"/>
    <property type="match status" value="1"/>
</dbReference>
<dbReference type="InterPro" id="IPR001357">
    <property type="entry name" value="BRCT_dom"/>
</dbReference>
<keyword evidence="1" id="KW-0863">Zinc-finger</keyword>
<dbReference type="Pfam" id="PF00533">
    <property type="entry name" value="BRCT"/>
    <property type="match status" value="1"/>
</dbReference>
<reference evidence="4 5" key="1">
    <citation type="submission" date="2020-08" db="EMBL/GenBank/DDBJ databases">
        <title>Genomic Encyclopedia of Type Strains, Phase IV (KMG-IV): sequencing the most valuable type-strain genomes for metagenomic binning, comparative biology and taxonomic classification.</title>
        <authorList>
            <person name="Goeker M."/>
        </authorList>
    </citation>
    <scope>NUCLEOTIDE SEQUENCE [LARGE SCALE GENOMIC DNA]</scope>
    <source>
        <strain evidence="4 5">DSM 23562</strain>
    </source>
</reference>
<evidence type="ECO:0000259" key="3">
    <source>
        <dbReference type="PROSITE" id="PS50966"/>
    </source>
</evidence>
<evidence type="ECO:0000256" key="1">
    <source>
        <dbReference type="PROSITE-ProRule" id="PRU00325"/>
    </source>
</evidence>
<dbReference type="AlphaFoldDB" id="A0A7W9SV46"/>
<dbReference type="CDD" id="cd17748">
    <property type="entry name" value="BRCT_DNA_ligase_like"/>
    <property type="match status" value="1"/>
</dbReference>
<dbReference type="EMBL" id="JACHGW010000004">
    <property type="protein sequence ID" value="MBB6052603.1"/>
    <property type="molecule type" value="Genomic_DNA"/>
</dbReference>
<dbReference type="SUPFAM" id="SSF52113">
    <property type="entry name" value="BRCT domain"/>
    <property type="match status" value="1"/>
</dbReference>
<proteinExistence type="predicted"/>
<sequence length="659" mass="73225">MEVTQSYARPSHAGIDDSGALRMGLTAEASRPGVQLTAQIKDSRSYARVMLALYNVVSSDLRSKNKDHSGYQKWVEERYLEELDATLGAKLRALPGLKEKQGRLKERLKHLSREIRPLEQTIQSKDFYNKRYEYFQWLRKHDMDAWWVLDPVVSVHEDCVVFEVFSLDESSYGRVTVPWEKLEVLGDVRYGTTNVDYSSALADEMRRIRSYRPAFLSVAAEGVSIATGAGERVEKKIDLPPTWVRGFLQVQSAAVYPALEVPFSPETLSEVLAALQREREKTGPRSLRFQLTPGECPTITIEPWGTVIKERVHTYTGDSATEIRLWGRRRLLAFADLLPHADSVTARFLGTGMPSYWSITLDGHRFDIGVSGWTKNDWSSAARFDVLAATGQASDGDIAKASQELEKRLKLVPSDIADLSTETATAALQKLCATGMAMYDLADSCYRWRQLLPFPTPVSDEDQRSRLAGRIVQTGGVSFLKDTDEDEAFSTLTARTDDTTFRFRAWVRGGETRREAKFAVTLDLDNDGRVRFASCTCSFFKREKLRKGPCAHILAAVGLASQQLLGAKAAKKADTSSADAFDFTDKTFVFTGALTKFTREQAEGIVVQRGGKASGSVSKNTHYLVAGDKAGSKLAKAQELKIPVMTEDEFLALLGGSIA</sequence>
<dbReference type="Pfam" id="PF04434">
    <property type="entry name" value="SWIM"/>
    <property type="match status" value="1"/>
</dbReference>
<evidence type="ECO:0000259" key="2">
    <source>
        <dbReference type="PROSITE" id="PS50172"/>
    </source>
</evidence>
<keyword evidence="1" id="KW-0479">Metal-binding</keyword>
<organism evidence="4 5">
    <name type="scientific">Armatimonas rosea</name>
    <dbReference type="NCBI Taxonomy" id="685828"/>
    <lineage>
        <taxon>Bacteria</taxon>
        <taxon>Bacillati</taxon>
        <taxon>Armatimonadota</taxon>
        <taxon>Armatimonadia</taxon>
        <taxon>Armatimonadales</taxon>
        <taxon>Armatimonadaceae</taxon>
        <taxon>Armatimonas</taxon>
    </lineage>
</organism>
<dbReference type="SMART" id="SM00292">
    <property type="entry name" value="BRCT"/>
    <property type="match status" value="1"/>
</dbReference>
<evidence type="ECO:0000313" key="4">
    <source>
        <dbReference type="EMBL" id="MBB6052603.1"/>
    </source>
</evidence>
<dbReference type="PROSITE" id="PS50172">
    <property type="entry name" value="BRCT"/>
    <property type="match status" value="1"/>
</dbReference>
<evidence type="ECO:0008006" key="6">
    <source>
        <dbReference type="Google" id="ProtNLM"/>
    </source>
</evidence>
<name>A0A7W9SV46_ARMRO</name>
<dbReference type="GO" id="GO:0008270">
    <property type="term" value="F:zinc ion binding"/>
    <property type="evidence" value="ECO:0007669"/>
    <property type="project" value="UniProtKB-KW"/>
</dbReference>
<evidence type="ECO:0000313" key="5">
    <source>
        <dbReference type="Proteomes" id="UP000520814"/>
    </source>
</evidence>
<comment type="caution">
    <text evidence="4">The sequence shown here is derived from an EMBL/GenBank/DDBJ whole genome shotgun (WGS) entry which is preliminary data.</text>
</comment>
<keyword evidence="1" id="KW-0862">Zinc</keyword>
<dbReference type="Proteomes" id="UP000520814">
    <property type="component" value="Unassembled WGS sequence"/>
</dbReference>
<gene>
    <name evidence="4" type="ORF">HNQ39_004424</name>
</gene>
<dbReference type="RefSeq" id="WP_184201941.1">
    <property type="nucleotide sequence ID" value="NZ_JACHGW010000004.1"/>
</dbReference>
<keyword evidence="5" id="KW-1185">Reference proteome</keyword>
<dbReference type="InterPro" id="IPR036420">
    <property type="entry name" value="BRCT_dom_sf"/>
</dbReference>
<feature type="domain" description="BRCT" evidence="2">
    <location>
        <begin position="583"/>
        <end position="648"/>
    </location>
</feature>